<dbReference type="Gene3D" id="1.10.260.40">
    <property type="entry name" value="lambda repressor-like DNA-binding domains"/>
    <property type="match status" value="1"/>
</dbReference>
<dbReference type="Proteomes" id="UP000610760">
    <property type="component" value="Unassembled WGS sequence"/>
</dbReference>
<dbReference type="AlphaFoldDB" id="A0A926E651"/>
<dbReference type="EMBL" id="JACRSV010000002">
    <property type="protein sequence ID" value="MBC8560283.1"/>
    <property type="molecule type" value="Genomic_DNA"/>
</dbReference>
<protein>
    <submittedName>
        <fullName evidence="2">Helix-turn-helix transcriptional regulator</fullName>
    </submittedName>
</protein>
<evidence type="ECO:0000313" key="2">
    <source>
        <dbReference type="EMBL" id="MBC8560283.1"/>
    </source>
</evidence>
<dbReference type="InterPro" id="IPR010982">
    <property type="entry name" value="Lambda_DNA-bd_dom_sf"/>
</dbReference>
<evidence type="ECO:0000313" key="3">
    <source>
        <dbReference type="Proteomes" id="UP000610760"/>
    </source>
</evidence>
<dbReference type="InterPro" id="IPR001387">
    <property type="entry name" value="Cro/C1-type_HTH"/>
</dbReference>
<dbReference type="SUPFAM" id="SSF47413">
    <property type="entry name" value="lambda repressor-like DNA-binding domains"/>
    <property type="match status" value="1"/>
</dbReference>
<keyword evidence="3" id="KW-1185">Reference proteome</keyword>
<feature type="domain" description="HTH cro/C1-type" evidence="1">
    <location>
        <begin position="26"/>
        <end position="86"/>
    </location>
</feature>
<reference evidence="2" key="1">
    <citation type="submission" date="2020-08" db="EMBL/GenBank/DDBJ databases">
        <title>Genome public.</title>
        <authorList>
            <person name="Liu C."/>
            <person name="Sun Q."/>
        </authorList>
    </citation>
    <scope>NUCLEOTIDE SEQUENCE</scope>
    <source>
        <strain evidence="2">NSJ-33</strain>
    </source>
</reference>
<sequence>MGTLRTIVENVVGKERPYGKVELFLGEYMDAHGFSRNGLAKRTGLDYKTVDRYYQNKNVERVDLSLLAKFCYSMNCELSDILRYLPPEND</sequence>
<comment type="caution">
    <text evidence="2">The sequence shown here is derived from an EMBL/GenBank/DDBJ whole genome shotgun (WGS) entry which is preliminary data.</text>
</comment>
<proteinExistence type="predicted"/>
<gene>
    <name evidence="2" type="ORF">H8710_09425</name>
</gene>
<accession>A0A926E651</accession>
<dbReference type="GO" id="GO:0003677">
    <property type="term" value="F:DNA binding"/>
    <property type="evidence" value="ECO:0007669"/>
    <property type="project" value="InterPro"/>
</dbReference>
<organism evidence="2 3">
    <name type="scientific">Fumia xinanensis</name>
    <dbReference type="NCBI Taxonomy" id="2763659"/>
    <lineage>
        <taxon>Bacteria</taxon>
        <taxon>Bacillati</taxon>
        <taxon>Bacillota</taxon>
        <taxon>Clostridia</taxon>
        <taxon>Eubacteriales</taxon>
        <taxon>Oscillospiraceae</taxon>
        <taxon>Fumia</taxon>
    </lineage>
</organism>
<dbReference type="RefSeq" id="WP_249295258.1">
    <property type="nucleotide sequence ID" value="NZ_JACRSV010000002.1"/>
</dbReference>
<dbReference type="Pfam" id="PF13443">
    <property type="entry name" value="HTH_26"/>
    <property type="match status" value="1"/>
</dbReference>
<evidence type="ECO:0000259" key="1">
    <source>
        <dbReference type="Pfam" id="PF13443"/>
    </source>
</evidence>
<name>A0A926E651_9FIRM</name>